<name>A0ABQ9XI49_9EUKA</name>
<gene>
    <name evidence="1" type="ORF">BLNAU_13962</name>
</gene>
<proteinExistence type="predicted"/>
<reference evidence="1 2" key="1">
    <citation type="journal article" date="2022" name="bioRxiv">
        <title>Genomics of Preaxostyla Flagellates Illuminates Evolutionary Transitions and the Path Towards Mitochondrial Loss.</title>
        <authorList>
            <person name="Novak L.V.F."/>
            <person name="Treitli S.C."/>
            <person name="Pyrih J."/>
            <person name="Halakuc P."/>
            <person name="Pipaliya S.V."/>
            <person name="Vacek V."/>
            <person name="Brzon O."/>
            <person name="Soukal P."/>
            <person name="Eme L."/>
            <person name="Dacks J.B."/>
            <person name="Karnkowska A."/>
            <person name="Elias M."/>
            <person name="Hampl V."/>
        </authorList>
    </citation>
    <scope>NUCLEOTIDE SEQUENCE [LARGE SCALE GENOMIC DNA]</scope>
    <source>
        <strain evidence="1">NAU3</strain>
        <tissue evidence="1">Gut</tissue>
    </source>
</reference>
<organism evidence="1 2">
    <name type="scientific">Blattamonas nauphoetae</name>
    <dbReference type="NCBI Taxonomy" id="2049346"/>
    <lineage>
        <taxon>Eukaryota</taxon>
        <taxon>Metamonada</taxon>
        <taxon>Preaxostyla</taxon>
        <taxon>Oxymonadida</taxon>
        <taxon>Blattamonas</taxon>
    </lineage>
</organism>
<keyword evidence="2" id="KW-1185">Reference proteome</keyword>
<evidence type="ECO:0000313" key="1">
    <source>
        <dbReference type="EMBL" id="KAK2951119.1"/>
    </source>
</evidence>
<evidence type="ECO:0000313" key="2">
    <source>
        <dbReference type="Proteomes" id="UP001281761"/>
    </source>
</evidence>
<dbReference type="EMBL" id="JARBJD010000124">
    <property type="protein sequence ID" value="KAK2951119.1"/>
    <property type="molecule type" value="Genomic_DNA"/>
</dbReference>
<comment type="caution">
    <text evidence="1">The sequence shown here is derived from an EMBL/GenBank/DDBJ whole genome shotgun (WGS) entry which is preliminary data.</text>
</comment>
<protein>
    <submittedName>
        <fullName evidence="1">Uncharacterized protein</fullName>
    </submittedName>
</protein>
<dbReference type="Proteomes" id="UP001281761">
    <property type="component" value="Unassembled WGS sequence"/>
</dbReference>
<sequence length="83" mass="8760">MALPADVAESVSQTRSSFIAASEHQDRYNGKLTSKLRMASGRGWRASAAFVVNWSKTSGKLPIPSAVSGSSSIFGADHSQNTC</sequence>
<accession>A0ABQ9XI49</accession>